<protein>
    <submittedName>
        <fullName evidence="4">GNAT family N-acetyltransferase</fullName>
    </submittedName>
</protein>
<dbReference type="PROSITE" id="PS51186">
    <property type="entry name" value="GNAT"/>
    <property type="match status" value="1"/>
</dbReference>
<keyword evidence="5" id="KW-1185">Reference proteome</keyword>
<evidence type="ECO:0000259" key="3">
    <source>
        <dbReference type="PROSITE" id="PS51186"/>
    </source>
</evidence>
<keyword evidence="1" id="KW-0808">Transferase</keyword>
<name>A0A964FHU5_9CYAN</name>
<dbReference type="PANTHER" id="PTHR43420:SF44">
    <property type="entry name" value="ACETYLTRANSFERASE YPEA"/>
    <property type="match status" value="1"/>
</dbReference>
<evidence type="ECO:0000256" key="2">
    <source>
        <dbReference type="ARBA" id="ARBA00023315"/>
    </source>
</evidence>
<evidence type="ECO:0000313" key="4">
    <source>
        <dbReference type="EMBL" id="MCC0177914.1"/>
    </source>
</evidence>
<dbReference type="EMBL" id="JADWDC010000031">
    <property type="protein sequence ID" value="MCC0177914.1"/>
    <property type="molecule type" value="Genomic_DNA"/>
</dbReference>
<dbReference type="Proteomes" id="UP000729733">
    <property type="component" value="Unassembled WGS sequence"/>
</dbReference>
<dbReference type="InterPro" id="IPR050680">
    <property type="entry name" value="YpeA/RimI_acetyltransf"/>
</dbReference>
<dbReference type="CDD" id="cd04301">
    <property type="entry name" value="NAT_SF"/>
    <property type="match status" value="1"/>
</dbReference>
<dbReference type="AlphaFoldDB" id="A0A964FHU5"/>
<dbReference type="InterPro" id="IPR016181">
    <property type="entry name" value="Acyl_CoA_acyltransferase"/>
</dbReference>
<comment type="caution">
    <text evidence="4">The sequence shown here is derived from an EMBL/GenBank/DDBJ whole genome shotgun (WGS) entry which is preliminary data.</text>
</comment>
<dbReference type="Gene3D" id="3.40.630.30">
    <property type="match status" value="1"/>
</dbReference>
<accession>A0A964FHU5</accession>
<dbReference type="RefSeq" id="WP_229640981.1">
    <property type="nucleotide sequence ID" value="NZ_JADWDC010000031.1"/>
</dbReference>
<dbReference type="Pfam" id="PF00583">
    <property type="entry name" value="Acetyltransf_1"/>
    <property type="match status" value="1"/>
</dbReference>
<keyword evidence="2" id="KW-0012">Acyltransferase</keyword>
<dbReference type="GO" id="GO:0016747">
    <property type="term" value="F:acyltransferase activity, transferring groups other than amino-acyl groups"/>
    <property type="evidence" value="ECO:0007669"/>
    <property type="project" value="InterPro"/>
</dbReference>
<reference evidence="4" key="1">
    <citation type="journal article" date="2021" name="Antonie Van Leeuwenhoek">
        <title>Draft genome and description of Waterburya agarophytonicola gen. nov. sp. nov. (Pleurocapsales, Cyanobacteria): a seaweed symbiont.</title>
        <authorList>
            <person name="Bonthond G."/>
            <person name="Shalygin S."/>
            <person name="Bayer T."/>
            <person name="Weinberger F."/>
        </authorList>
    </citation>
    <scope>NUCLEOTIDE SEQUENCE</scope>
    <source>
        <strain evidence="4">KI4</strain>
    </source>
</reference>
<proteinExistence type="predicted"/>
<evidence type="ECO:0000313" key="5">
    <source>
        <dbReference type="Proteomes" id="UP000729733"/>
    </source>
</evidence>
<evidence type="ECO:0000256" key="1">
    <source>
        <dbReference type="ARBA" id="ARBA00022679"/>
    </source>
</evidence>
<gene>
    <name evidence="4" type="ORF">I4641_13090</name>
</gene>
<sequence length="186" mass="21181">MKILETQLLRPSQVSQIVALDRICLGGLWTAEGYLREIDSPNSSLLVLNLSDRNSTKSNSIMVGMACLWSIVEEAHITLLAIHPDYRQQGFGTLLLLSLLNNAIARKLEWATLEVNVNNFSAINLYKKFGFEVVGKRRKYYSSTGDDASILWLKKLQQPDFKTALIQWQQSLATDLSENNYYWHKS</sequence>
<dbReference type="SUPFAM" id="SSF55729">
    <property type="entry name" value="Acyl-CoA N-acyltransferases (Nat)"/>
    <property type="match status" value="1"/>
</dbReference>
<dbReference type="PANTHER" id="PTHR43420">
    <property type="entry name" value="ACETYLTRANSFERASE"/>
    <property type="match status" value="1"/>
</dbReference>
<dbReference type="InterPro" id="IPR000182">
    <property type="entry name" value="GNAT_dom"/>
</dbReference>
<feature type="domain" description="N-acetyltransferase" evidence="3">
    <location>
        <begin position="4"/>
        <end position="157"/>
    </location>
</feature>
<organism evidence="4 5">
    <name type="scientific">Waterburya agarophytonicola KI4</name>
    <dbReference type="NCBI Taxonomy" id="2874699"/>
    <lineage>
        <taxon>Bacteria</taxon>
        <taxon>Bacillati</taxon>
        <taxon>Cyanobacteriota</taxon>
        <taxon>Cyanophyceae</taxon>
        <taxon>Pleurocapsales</taxon>
        <taxon>Hyellaceae</taxon>
        <taxon>Waterburya</taxon>
        <taxon>Waterburya agarophytonicola</taxon>
    </lineage>
</organism>